<protein>
    <submittedName>
        <fullName evidence="1">Uncharacterized protein</fullName>
    </submittedName>
</protein>
<reference evidence="1 2" key="1">
    <citation type="submission" date="2021-05" db="EMBL/GenBank/DDBJ databases">
        <authorList>
            <person name="Alagappan S."/>
            <person name="Huber N."/>
            <person name="Angle L.E."/>
            <person name="Beckman N.B."/>
            <person name="Mazivanhanga P.R."/>
            <person name="Xu Z."/>
            <person name="Ghazi H.R."/>
            <person name="Miller M."/>
            <person name="Warner J.K."/>
            <person name="Sabetta M.E."/>
            <person name="Breitenberger C.A."/>
            <person name="Daniels C.J."/>
            <person name="Ball S.L."/>
            <person name="Garlena R.A."/>
            <person name="Russell D.A."/>
            <person name="Jacobs-Sera D."/>
            <person name="Hatfull G.F."/>
        </authorList>
    </citation>
    <scope>NUCLEOTIDE SEQUENCE [LARGE SCALE GENOMIC DNA]</scope>
</reference>
<dbReference type="EMBL" id="MZ209300">
    <property type="protein sequence ID" value="QXO12962.1"/>
    <property type="molecule type" value="Genomic_DNA"/>
</dbReference>
<evidence type="ECO:0000313" key="2">
    <source>
        <dbReference type="Proteomes" id="UP000828882"/>
    </source>
</evidence>
<dbReference type="RefSeq" id="YP_010666734.1">
    <property type="nucleotide sequence ID" value="NC_070945.1"/>
</dbReference>
<sequence length="74" mass="8565">MLLTEILGTHSTLGLSDSGEYKLTRHEIDSLYDQGIRSYDAMLGYLVTQNPGFEFLVIEDFTFYGVTIKWRRIK</sequence>
<organism evidence="1 2">
    <name type="scientific">Arthrobacter phage Kardesai</name>
    <dbReference type="NCBI Taxonomy" id="2859474"/>
    <lineage>
        <taxon>Viruses</taxon>
        <taxon>Duplodnaviria</taxon>
        <taxon>Heunggongvirae</taxon>
        <taxon>Uroviricota</taxon>
        <taxon>Caudoviricetes</taxon>
        <taxon>Mudcatvirus</taxon>
        <taxon>Mudcatvirus kardesai</taxon>
    </lineage>
</organism>
<proteinExistence type="predicted"/>
<evidence type="ECO:0000313" key="1">
    <source>
        <dbReference type="EMBL" id="QXO12962.1"/>
    </source>
</evidence>
<name>A0AAE7SN05_9CAUD</name>
<dbReference type="KEGG" id="vg:77942840"/>
<gene>
    <name evidence="1" type="primary">55</name>
    <name evidence="1" type="ORF">SEA_KARDESAI_55</name>
</gene>
<keyword evidence="2" id="KW-1185">Reference proteome</keyword>
<dbReference type="Proteomes" id="UP000828882">
    <property type="component" value="Segment"/>
</dbReference>
<accession>A0AAE7SN05</accession>
<dbReference type="GeneID" id="77942840"/>